<reference evidence="1" key="1">
    <citation type="journal article" date="2023" name="Plant J.">
        <title>The genome of the king protea, Protea cynaroides.</title>
        <authorList>
            <person name="Chang J."/>
            <person name="Duong T.A."/>
            <person name="Schoeman C."/>
            <person name="Ma X."/>
            <person name="Roodt D."/>
            <person name="Barker N."/>
            <person name="Li Z."/>
            <person name="Van de Peer Y."/>
            <person name="Mizrachi E."/>
        </authorList>
    </citation>
    <scope>NUCLEOTIDE SEQUENCE</scope>
    <source>
        <tissue evidence="1">Young leaves</tissue>
    </source>
</reference>
<comment type="caution">
    <text evidence="1">The sequence shown here is derived from an EMBL/GenBank/DDBJ whole genome shotgun (WGS) entry which is preliminary data.</text>
</comment>
<name>A0A9Q0QPR0_9MAGN</name>
<dbReference type="AlphaFoldDB" id="A0A9Q0QPR0"/>
<proteinExistence type="predicted"/>
<sequence length="128" mass="14801">MASALMVHWEKAFPKLFFCNTDNFPTTLVLQQVEKAVEAFASISVDYLFHFHRLYRATECSLHLCRSLSSSTCGNLVGDGRFLWRIGYQKARVISKEILGKQLALEKWGRKFIFMRNSTLSMKFLVPM</sequence>
<organism evidence="1 2">
    <name type="scientific">Protea cynaroides</name>
    <dbReference type="NCBI Taxonomy" id="273540"/>
    <lineage>
        <taxon>Eukaryota</taxon>
        <taxon>Viridiplantae</taxon>
        <taxon>Streptophyta</taxon>
        <taxon>Embryophyta</taxon>
        <taxon>Tracheophyta</taxon>
        <taxon>Spermatophyta</taxon>
        <taxon>Magnoliopsida</taxon>
        <taxon>Proteales</taxon>
        <taxon>Proteaceae</taxon>
        <taxon>Protea</taxon>
    </lineage>
</organism>
<accession>A0A9Q0QPR0</accession>
<keyword evidence="2" id="KW-1185">Reference proteome</keyword>
<dbReference type="EMBL" id="JAMYWD010000007">
    <property type="protein sequence ID" value="KAJ4967450.1"/>
    <property type="molecule type" value="Genomic_DNA"/>
</dbReference>
<evidence type="ECO:0000313" key="1">
    <source>
        <dbReference type="EMBL" id="KAJ4967450.1"/>
    </source>
</evidence>
<dbReference type="Proteomes" id="UP001141806">
    <property type="component" value="Unassembled WGS sequence"/>
</dbReference>
<protein>
    <submittedName>
        <fullName evidence="1">Uncharacterized protein</fullName>
    </submittedName>
</protein>
<gene>
    <name evidence="1" type="ORF">NE237_019299</name>
</gene>
<evidence type="ECO:0000313" key="2">
    <source>
        <dbReference type="Proteomes" id="UP001141806"/>
    </source>
</evidence>